<dbReference type="AlphaFoldDB" id="E2ZCQ4"/>
<dbReference type="RefSeq" id="WP_006942076.1">
    <property type="nucleotide sequence ID" value="NZ_GL538208.1"/>
</dbReference>
<evidence type="ECO:0000313" key="2">
    <source>
        <dbReference type="EMBL" id="EFQ03825.1"/>
    </source>
</evidence>
<sequence length="86" mass="10018">MKMRKIPLRVCVGCQEQKPKKELLRIVRTPEDTVEIDKTGKKSGRGVYVCADPACLEKAYKEHRLERSLKKAVSEEIYDQLRKELE</sequence>
<accession>E2ZCQ4</accession>
<organism evidence="2 3">
    <name type="scientific">Megasphaera micronuciformis F0359</name>
    <dbReference type="NCBI Taxonomy" id="706434"/>
    <lineage>
        <taxon>Bacteria</taxon>
        <taxon>Bacillati</taxon>
        <taxon>Bacillota</taxon>
        <taxon>Negativicutes</taxon>
        <taxon>Veillonellales</taxon>
        <taxon>Veillonellaceae</taxon>
        <taxon>Megasphaera</taxon>
    </lineage>
</organism>
<dbReference type="Gene3D" id="3.30.1230.10">
    <property type="entry name" value="YlxR-like"/>
    <property type="match status" value="1"/>
</dbReference>
<name>E2ZCQ4_9FIRM</name>
<protein>
    <recommendedName>
        <fullName evidence="1">YlxR domain-containing protein</fullName>
    </recommendedName>
</protein>
<dbReference type="eggNOG" id="COG2740">
    <property type="taxonomic scope" value="Bacteria"/>
</dbReference>
<comment type="caution">
    <text evidence="2">The sequence shown here is derived from an EMBL/GenBank/DDBJ whole genome shotgun (WGS) entry which is preliminary data.</text>
</comment>
<evidence type="ECO:0000259" key="1">
    <source>
        <dbReference type="Pfam" id="PF04296"/>
    </source>
</evidence>
<gene>
    <name evidence="2" type="ORF">HMPREF9429_01007</name>
</gene>
<dbReference type="NCBIfam" id="NF047356">
    <property type="entry name" value="RNA_bind_RnpM"/>
    <property type="match status" value="1"/>
</dbReference>
<reference evidence="2 3" key="1">
    <citation type="submission" date="2010-08" db="EMBL/GenBank/DDBJ databases">
        <authorList>
            <person name="Weinstock G."/>
            <person name="Sodergren E."/>
            <person name="Clifton S."/>
            <person name="Fulton L."/>
            <person name="Fulton B."/>
            <person name="Courtney L."/>
            <person name="Fronick C."/>
            <person name="Harrison M."/>
            <person name="Strong C."/>
            <person name="Farmer C."/>
            <person name="Delahaunty K."/>
            <person name="Markovic C."/>
            <person name="Hall O."/>
            <person name="Minx P."/>
            <person name="Tomlinson C."/>
            <person name="Mitreva M."/>
            <person name="Hou S."/>
            <person name="Chen J."/>
            <person name="Wollam A."/>
            <person name="Pepin K.H."/>
            <person name="Johnson M."/>
            <person name="Bhonagiri V."/>
            <person name="Zhang X."/>
            <person name="Suruliraj S."/>
            <person name="Warren W."/>
            <person name="Chinwalla A."/>
            <person name="Mardis E.R."/>
            <person name="Wilson R.K."/>
        </authorList>
    </citation>
    <scope>NUCLEOTIDE SEQUENCE [LARGE SCALE GENOMIC DNA]</scope>
    <source>
        <strain evidence="2 3">F0359</strain>
    </source>
</reference>
<dbReference type="STRING" id="706434.HMPREF9429_01007"/>
<dbReference type="CDD" id="cd00279">
    <property type="entry name" value="YlxR"/>
    <property type="match status" value="1"/>
</dbReference>
<evidence type="ECO:0000313" key="3">
    <source>
        <dbReference type="Proteomes" id="UP000003195"/>
    </source>
</evidence>
<dbReference type="Pfam" id="PF04296">
    <property type="entry name" value="YlxR"/>
    <property type="match status" value="1"/>
</dbReference>
<dbReference type="InterPro" id="IPR007393">
    <property type="entry name" value="YlxR_dom"/>
</dbReference>
<dbReference type="InterPro" id="IPR035931">
    <property type="entry name" value="YlxR-like_sf"/>
</dbReference>
<dbReference type="Proteomes" id="UP000003195">
    <property type="component" value="Unassembled WGS sequence"/>
</dbReference>
<feature type="domain" description="YlxR" evidence="1">
    <location>
        <begin position="9"/>
        <end position="82"/>
    </location>
</feature>
<proteinExistence type="predicted"/>
<dbReference type="PANTHER" id="PTHR34215">
    <property type="entry name" value="BLL0784 PROTEIN"/>
    <property type="match status" value="1"/>
</dbReference>
<dbReference type="SUPFAM" id="SSF64376">
    <property type="entry name" value="YlxR-like"/>
    <property type="match status" value="1"/>
</dbReference>
<dbReference type="OrthoDB" id="9813251at2"/>
<dbReference type="PANTHER" id="PTHR34215:SF1">
    <property type="entry name" value="YLXR DOMAIN-CONTAINING PROTEIN"/>
    <property type="match status" value="1"/>
</dbReference>
<dbReference type="HOGENOM" id="CLU_147970_2_1_9"/>
<keyword evidence="3" id="KW-1185">Reference proteome</keyword>
<dbReference type="InterPro" id="IPR037465">
    <property type="entry name" value="YlxR"/>
</dbReference>
<dbReference type="EMBL" id="AECS01000037">
    <property type="protein sequence ID" value="EFQ03825.1"/>
    <property type="molecule type" value="Genomic_DNA"/>
</dbReference>